<sequence length="127" mass="13645">MKYQQSKNPLGNFSRQNLQNLTTEERQQLSQGNAGGAMQRGFNRGDGSNFFTGEIISKDEQGLTIKTPDGSSKIIFFSASTEISKFASGTNENLEVGKTVTVTGSANQDGSITAKSIQLRPVISPNP</sequence>
<protein>
    <submittedName>
        <fullName evidence="2">Uncharacterized protein</fullName>
    </submittedName>
</protein>
<evidence type="ECO:0000313" key="2">
    <source>
        <dbReference type="EMBL" id="PIP23216.1"/>
    </source>
</evidence>
<feature type="compositionally biased region" description="Polar residues" evidence="1">
    <location>
        <begin position="1"/>
        <end position="32"/>
    </location>
</feature>
<organism evidence="2 3">
    <name type="scientific">Candidatus Nealsonbacteria bacterium CG23_combo_of_CG06-09_8_20_14_all_38_19</name>
    <dbReference type="NCBI Taxonomy" id="1974721"/>
    <lineage>
        <taxon>Bacteria</taxon>
        <taxon>Candidatus Nealsoniibacteriota</taxon>
    </lineage>
</organism>
<accession>A0A2G9YVD0</accession>
<evidence type="ECO:0000256" key="1">
    <source>
        <dbReference type="SAM" id="MobiDB-lite"/>
    </source>
</evidence>
<comment type="caution">
    <text evidence="2">The sequence shown here is derived from an EMBL/GenBank/DDBJ whole genome shotgun (WGS) entry which is preliminary data.</text>
</comment>
<dbReference type="EMBL" id="PCRP01000071">
    <property type="protein sequence ID" value="PIP23216.1"/>
    <property type="molecule type" value="Genomic_DNA"/>
</dbReference>
<dbReference type="Proteomes" id="UP000230273">
    <property type="component" value="Unassembled WGS sequence"/>
</dbReference>
<dbReference type="AlphaFoldDB" id="A0A2G9YVD0"/>
<name>A0A2G9YVD0_9BACT</name>
<evidence type="ECO:0000313" key="3">
    <source>
        <dbReference type="Proteomes" id="UP000230273"/>
    </source>
</evidence>
<gene>
    <name evidence="2" type="ORF">COX36_04525</name>
</gene>
<proteinExistence type="predicted"/>
<feature type="region of interest" description="Disordered" evidence="1">
    <location>
        <begin position="1"/>
        <end position="44"/>
    </location>
</feature>
<reference evidence="2 3" key="1">
    <citation type="submission" date="2017-09" db="EMBL/GenBank/DDBJ databases">
        <title>Depth-based differentiation of microbial function through sediment-hosted aquifers and enrichment of novel symbionts in the deep terrestrial subsurface.</title>
        <authorList>
            <person name="Probst A.J."/>
            <person name="Ladd B."/>
            <person name="Jarett J.K."/>
            <person name="Geller-Mcgrath D.E."/>
            <person name="Sieber C.M."/>
            <person name="Emerson J.B."/>
            <person name="Anantharaman K."/>
            <person name="Thomas B.C."/>
            <person name="Malmstrom R."/>
            <person name="Stieglmeier M."/>
            <person name="Klingl A."/>
            <person name="Woyke T."/>
            <person name="Ryan C.M."/>
            <person name="Banfield J.F."/>
        </authorList>
    </citation>
    <scope>NUCLEOTIDE SEQUENCE [LARGE SCALE GENOMIC DNA]</scope>
    <source>
        <strain evidence="2">CG23_combo_of_CG06-09_8_20_14_all_38_19</strain>
    </source>
</reference>